<evidence type="ECO:0000259" key="1">
    <source>
        <dbReference type="Pfam" id="PF22479"/>
    </source>
</evidence>
<reference evidence="2" key="1">
    <citation type="submission" date="2021-11" db="EMBL/GenBank/DDBJ databases">
        <title>Jinshanibacter sp. isolated from one year old Eriocheir sinensis.</title>
        <authorList>
            <person name="Li J.-Y."/>
            <person name="He W."/>
            <person name="Gao T.-H."/>
        </authorList>
    </citation>
    <scope>NUCLEOTIDE SEQUENCE</scope>
    <source>
        <strain evidence="2">LJY008</strain>
    </source>
</reference>
<evidence type="ECO:0000313" key="2">
    <source>
        <dbReference type="EMBL" id="MCD1124805.1"/>
    </source>
</evidence>
<keyword evidence="3" id="KW-1185">Reference proteome</keyword>
<gene>
    <name evidence="2" type="ORF">LPW36_01940</name>
</gene>
<dbReference type="Pfam" id="PF22479">
    <property type="entry name" value="Pam3_gp18"/>
    <property type="match status" value="1"/>
</dbReference>
<dbReference type="RefSeq" id="WP_230607814.1">
    <property type="nucleotide sequence ID" value="NZ_JAJNAG010000002.1"/>
</dbReference>
<protein>
    <recommendedName>
        <fullName evidence="1">Cyanophage baseplate Pam3 plug gp18 domain-containing protein</fullName>
    </recommendedName>
</protein>
<dbReference type="EMBL" id="JAJNAG010000002">
    <property type="protein sequence ID" value="MCD1124805.1"/>
    <property type="molecule type" value="Genomic_DNA"/>
</dbReference>
<evidence type="ECO:0000313" key="3">
    <source>
        <dbReference type="Proteomes" id="UP001139171"/>
    </source>
</evidence>
<proteinExistence type="predicted"/>
<sequence length="102" mass="11591">MKKINLAVTPNQSFSILLDGHNYEITLKETRGVMSCTIIRDEITILSGCRIVAGYPLIPYEYLETGNFIFLTDNDELPNWEKFSTQTLLYASQAELEVITNV</sequence>
<name>A0A9X1SJP9_9GAMM</name>
<organism evidence="2 3">
    <name type="scientific">Limnobaculum eriocheiris</name>
    <dbReference type="NCBI Taxonomy" id="2897391"/>
    <lineage>
        <taxon>Bacteria</taxon>
        <taxon>Pseudomonadati</taxon>
        <taxon>Pseudomonadota</taxon>
        <taxon>Gammaproteobacteria</taxon>
        <taxon>Enterobacterales</taxon>
        <taxon>Budviciaceae</taxon>
        <taxon>Limnobaculum</taxon>
    </lineage>
</organism>
<dbReference type="InterPro" id="IPR054252">
    <property type="entry name" value="Pam3_gp18"/>
</dbReference>
<feature type="domain" description="Cyanophage baseplate Pam3 plug gp18" evidence="1">
    <location>
        <begin position="1"/>
        <end position="91"/>
    </location>
</feature>
<dbReference type="AlphaFoldDB" id="A0A9X1SJP9"/>
<accession>A0A9X1SJP9</accession>
<dbReference type="Proteomes" id="UP001139171">
    <property type="component" value="Unassembled WGS sequence"/>
</dbReference>
<comment type="caution">
    <text evidence="2">The sequence shown here is derived from an EMBL/GenBank/DDBJ whole genome shotgun (WGS) entry which is preliminary data.</text>
</comment>